<dbReference type="AlphaFoldDB" id="I4DNN1"/>
<sequence length="56" mass="6372">FLVTGSANGDDNFDVIFCGLYDKLCSLIEHSETISVPLDFWASINVYCIFGYRCLW</sequence>
<name>I4DNN1_PAPXU</name>
<protein>
    <submittedName>
        <fullName evidence="1">Uncharacterized protein</fullName>
    </submittedName>
</protein>
<reference evidence="1" key="1">
    <citation type="journal article" date="2012" name="BMC Biol.">
        <title>Comprehensive microarray-based analysis for stage-specific larval camouflage pattern-associated genes in the swallowtail butterfly, Papilio xuthus.</title>
        <authorList>
            <person name="Futahashi R."/>
            <person name="Shirataki H."/>
            <person name="Narita T."/>
            <person name="Mita K."/>
            <person name="Fujiwara H."/>
        </authorList>
    </citation>
    <scope>NUCLEOTIDE SEQUENCE</scope>
    <source>
        <tissue evidence="1">Epidermis</tissue>
    </source>
</reference>
<evidence type="ECO:0000313" key="1">
    <source>
        <dbReference type="EMBL" id="BAM19521.1"/>
    </source>
</evidence>
<proteinExistence type="evidence at transcript level"/>
<organism evidence="1">
    <name type="scientific">Papilio xuthus</name>
    <name type="common">Asian swallowtail butterfly</name>
    <dbReference type="NCBI Taxonomy" id="66420"/>
    <lineage>
        <taxon>Eukaryota</taxon>
        <taxon>Metazoa</taxon>
        <taxon>Ecdysozoa</taxon>
        <taxon>Arthropoda</taxon>
        <taxon>Hexapoda</taxon>
        <taxon>Insecta</taxon>
        <taxon>Pterygota</taxon>
        <taxon>Neoptera</taxon>
        <taxon>Endopterygota</taxon>
        <taxon>Lepidoptera</taxon>
        <taxon>Glossata</taxon>
        <taxon>Ditrysia</taxon>
        <taxon>Papilionoidea</taxon>
        <taxon>Papilionidae</taxon>
        <taxon>Papilioninae</taxon>
        <taxon>Papilio</taxon>
    </lineage>
</organism>
<feature type="non-terminal residue" evidence="1">
    <location>
        <position position="1"/>
    </location>
</feature>
<accession>I4DNN1</accession>
<dbReference type="EMBL" id="AK403037">
    <property type="protein sequence ID" value="BAM19521.1"/>
    <property type="molecule type" value="mRNA"/>
</dbReference>